<dbReference type="SUPFAM" id="SSF56176">
    <property type="entry name" value="FAD-binding/transporter-associated domain-like"/>
    <property type="match status" value="1"/>
</dbReference>
<evidence type="ECO:0000313" key="9">
    <source>
        <dbReference type="Proteomes" id="UP000315759"/>
    </source>
</evidence>
<dbReference type="PANTHER" id="PTHR42973:SF39">
    <property type="entry name" value="FAD-BINDING PCMH-TYPE DOMAIN-CONTAINING PROTEIN"/>
    <property type="match status" value="1"/>
</dbReference>
<dbReference type="RefSeq" id="WP_142552151.1">
    <property type="nucleotide sequence ID" value="NZ_VIFX01000011.1"/>
</dbReference>
<dbReference type="PANTHER" id="PTHR42973">
    <property type="entry name" value="BINDING OXIDOREDUCTASE, PUTATIVE (AFU_ORTHOLOGUE AFUA_1G17690)-RELATED"/>
    <property type="match status" value="1"/>
</dbReference>
<evidence type="ECO:0000256" key="6">
    <source>
        <dbReference type="SAM" id="MobiDB-lite"/>
    </source>
</evidence>
<dbReference type="PROSITE" id="PS51318">
    <property type="entry name" value="TAT"/>
    <property type="match status" value="1"/>
</dbReference>
<evidence type="ECO:0000259" key="7">
    <source>
        <dbReference type="PROSITE" id="PS51387"/>
    </source>
</evidence>
<keyword evidence="4" id="KW-0274">FAD</keyword>
<evidence type="ECO:0000256" key="1">
    <source>
        <dbReference type="ARBA" id="ARBA00001974"/>
    </source>
</evidence>
<dbReference type="InterPro" id="IPR006093">
    <property type="entry name" value="Oxy_OxRdtase_FAD_BS"/>
</dbReference>
<dbReference type="InterPro" id="IPR006094">
    <property type="entry name" value="Oxid_FAD_bind_N"/>
</dbReference>
<dbReference type="AlphaFoldDB" id="A0A544W353"/>
<dbReference type="EMBL" id="VIFX01000011">
    <property type="protein sequence ID" value="TQR86689.1"/>
    <property type="molecule type" value="Genomic_DNA"/>
</dbReference>
<dbReference type="PROSITE" id="PS51387">
    <property type="entry name" value="FAD_PCMH"/>
    <property type="match status" value="1"/>
</dbReference>
<dbReference type="Pfam" id="PF08031">
    <property type="entry name" value="BBE"/>
    <property type="match status" value="1"/>
</dbReference>
<keyword evidence="5" id="KW-0560">Oxidoreductase</keyword>
<dbReference type="Proteomes" id="UP000315759">
    <property type="component" value="Unassembled WGS sequence"/>
</dbReference>
<proteinExistence type="inferred from homology"/>
<feature type="region of interest" description="Disordered" evidence="6">
    <location>
        <begin position="28"/>
        <end position="47"/>
    </location>
</feature>
<comment type="caution">
    <text evidence="8">The sequence shown here is derived from an EMBL/GenBank/DDBJ whole genome shotgun (WGS) entry which is preliminary data.</text>
</comment>
<keyword evidence="9" id="KW-1185">Reference proteome</keyword>
<evidence type="ECO:0000256" key="3">
    <source>
        <dbReference type="ARBA" id="ARBA00022630"/>
    </source>
</evidence>
<dbReference type="InterPro" id="IPR006311">
    <property type="entry name" value="TAT_signal"/>
</dbReference>
<dbReference type="Gene3D" id="3.30.465.10">
    <property type="match status" value="1"/>
</dbReference>
<dbReference type="InterPro" id="IPR016169">
    <property type="entry name" value="FAD-bd_PCMH_sub2"/>
</dbReference>
<name>A0A544W353_9MYCO</name>
<dbReference type="GO" id="GO:0016491">
    <property type="term" value="F:oxidoreductase activity"/>
    <property type="evidence" value="ECO:0007669"/>
    <property type="project" value="UniProtKB-KW"/>
</dbReference>
<dbReference type="InterPro" id="IPR012951">
    <property type="entry name" value="BBE"/>
</dbReference>
<dbReference type="Gene3D" id="3.40.462.20">
    <property type="match status" value="1"/>
</dbReference>
<dbReference type="PROSITE" id="PS00862">
    <property type="entry name" value="OX2_COVAL_FAD"/>
    <property type="match status" value="1"/>
</dbReference>
<dbReference type="InterPro" id="IPR036318">
    <property type="entry name" value="FAD-bd_PCMH-like_sf"/>
</dbReference>
<sequence length="489" mass="49655">MTRELPRQVFVRGALGAVATAVLGACGAPTPPRPATTPAEPGHSAPDWSKLAAAVDGAVVLRGDDGYPAAKTVFNTRFAGSTPAAVVAVTSVEDVRTALRFASSNGVAVTARSGGHSYVGASAADATLVVDLRRLPGGVTYDDGTGRATVSSAADISSIQNALNAFGRSIPTGSCPSVGVAGLTLGGGLGADARRYGLTCDALVAATVVLPDGETVTASPGDDADLFWALRGGGANNGIVTSFTFDTFPTTDRDVVTLVFGEDAAARVLVGWHQWLLSADRAVWGMVNLTVGPGRGRCSVVLATPAGDGPALAAGVAAAVGVPTVGRTIRTLDHLGVVAYFGGGPDAVRPRAFVAGSDVVARMTPAAAESIVAATSAWPRAGGAATAVVESLDGAIGDVDPAATAFPWRRHAASVQWYAETPTPELTDAADRWLTAAHAALGGHSAGGYVNYLEPSTPAMRYFGANLPRLAAARRRCDPHEVMFSSLRF</sequence>
<comment type="cofactor">
    <cofactor evidence="1">
        <name>FAD</name>
        <dbReference type="ChEBI" id="CHEBI:57692"/>
    </cofactor>
</comment>
<feature type="domain" description="FAD-binding PCMH-type" evidence="7">
    <location>
        <begin position="79"/>
        <end position="250"/>
    </location>
</feature>
<gene>
    <name evidence="8" type="ORF">D8S82_11125</name>
</gene>
<dbReference type="InterPro" id="IPR050416">
    <property type="entry name" value="FAD-linked_Oxidoreductase"/>
</dbReference>
<dbReference type="Gene3D" id="3.30.43.10">
    <property type="entry name" value="Uridine Diphospho-n-acetylenolpyruvylglucosamine Reductase, domain 2"/>
    <property type="match status" value="1"/>
</dbReference>
<protein>
    <submittedName>
        <fullName evidence="8">FAD-binding oxidoreductase</fullName>
    </submittedName>
</protein>
<dbReference type="GO" id="GO:0071949">
    <property type="term" value="F:FAD binding"/>
    <property type="evidence" value="ECO:0007669"/>
    <property type="project" value="InterPro"/>
</dbReference>
<dbReference type="InterPro" id="IPR016166">
    <property type="entry name" value="FAD-bd_PCMH"/>
</dbReference>
<comment type="similarity">
    <text evidence="2">Belongs to the oxygen-dependent FAD-linked oxidoreductase family.</text>
</comment>
<reference evidence="8 9" key="1">
    <citation type="submission" date="2018-10" db="EMBL/GenBank/DDBJ databases">
        <title>Draft genome of Mycobacterium hodleri strain B.</title>
        <authorList>
            <person name="Amande T.J."/>
            <person name="Mcgenity T.J."/>
        </authorList>
    </citation>
    <scope>NUCLEOTIDE SEQUENCE [LARGE SCALE GENOMIC DNA]</scope>
    <source>
        <strain evidence="8 9">B</strain>
    </source>
</reference>
<dbReference type="InterPro" id="IPR016167">
    <property type="entry name" value="FAD-bd_PCMH_sub1"/>
</dbReference>
<accession>A0A544W353</accession>
<evidence type="ECO:0000256" key="4">
    <source>
        <dbReference type="ARBA" id="ARBA00022827"/>
    </source>
</evidence>
<dbReference type="Pfam" id="PF01565">
    <property type="entry name" value="FAD_binding_4"/>
    <property type="match status" value="1"/>
</dbReference>
<dbReference type="PROSITE" id="PS51257">
    <property type="entry name" value="PROKAR_LIPOPROTEIN"/>
    <property type="match status" value="1"/>
</dbReference>
<evidence type="ECO:0000313" key="8">
    <source>
        <dbReference type="EMBL" id="TQR86689.1"/>
    </source>
</evidence>
<organism evidence="8 9">
    <name type="scientific">Mycolicibacterium hodleri</name>
    <dbReference type="NCBI Taxonomy" id="49897"/>
    <lineage>
        <taxon>Bacteria</taxon>
        <taxon>Bacillati</taxon>
        <taxon>Actinomycetota</taxon>
        <taxon>Actinomycetes</taxon>
        <taxon>Mycobacteriales</taxon>
        <taxon>Mycobacteriaceae</taxon>
        <taxon>Mycolicibacterium</taxon>
    </lineage>
</organism>
<keyword evidence="3" id="KW-0285">Flavoprotein</keyword>
<evidence type="ECO:0000256" key="2">
    <source>
        <dbReference type="ARBA" id="ARBA00005466"/>
    </source>
</evidence>
<evidence type="ECO:0000256" key="5">
    <source>
        <dbReference type="ARBA" id="ARBA00023002"/>
    </source>
</evidence>